<dbReference type="GO" id="GO:0022857">
    <property type="term" value="F:transmembrane transporter activity"/>
    <property type="evidence" value="ECO:0007669"/>
    <property type="project" value="InterPro"/>
</dbReference>
<evidence type="ECO:0000313" key="8">
    <source>
        <dbReference type="Proteomes" id="UP000319771"/>
    </source>
</evidence>
<gene>
    <name evidence="7" type="ORF">E6K81_08925</name>
</gene>
<comment type="subcellular location">
    <subcellularLocation>
        <location evidence="1">Cell membrane</location>
        <topology evidence="1">Multi-pass membrane protein</topology>
    </subcellularLocation>
</comment>
<name>A0A538U7N8_UNCEI</name>
<feature type="transmembrane region" description="Helical" evidence="6">
    <location>
        <begin position="224"/>
        <end position="248"/>
    </location>
</feature>
<dbReference type="InterPro" id="IPR001851">
    <property type="entry name" value="ABC_transp_permease"/>
</dbReference>
<dbReference type="GO" id="GO:0005886">
    <property type="term" value="C:plasma membrane"/>
    <property type="evidence" value="ECO:0007669"/>
    <property type="project" value="UniProtKB-SubCell"/>
</dbReference>
<dbReference type="AlphaFoldDB" id="A0A538U7N8"/>
<protein>
    <submittedName>
        <fullName evidence="7">ABC transporter permease</fullName>
    </submittedName>
</protein>
<evidence type="ECO:0000256" key="6">
    <source>
        <dbReference type="SAM" id="Phobius"/>
    </source>
</evidence>
<evidence type="ECO:0000313" key="7">
    <source>
        <dbReference type="EMBL" id="TMQ71906.1"/>
    </source>
</evidence>
<feature type="transmembrane region" description="Helical" evidence="6">
    <location>
        <begin position="59"/>
        <end position="79"/>
    </location>
</feature>
<dbReference type="CDD" id="cd06580">
    <property type="entry name" value="TM_PBP1_transp_TpRbsC_like"/>
    <property type="match status" value="1"/>
</dbReference>
<reference evidence="7 8" key="1">
    <citation type="journal article" date="2019" name="Nat. Microbiol.">
        <title>Mediterranean grassland soil C-N compound turnover is dependent on rainfall and depth, and is mediated by genomically divergent microorganisms.</title>
        <authorList>
            <person name="Diamond S."/>
            <person name="Andeer P.F."/>
            <person name="Li Z."/>
            <person name="Crits-Christoph A."/>
            <person name="Burstein D."/>
            <person name="Anantharaman K."/>
            <person name="Lane K.R."/>
            <person name="Thomas B.C."/>
            <person name="Pan C."/>
            <person name="Northen T.R."/>
            <person name="Banfield J.F."/>
        </authorList>
    </citation>
    <scope>NUCLEOTIDE SEQUENCE [LARGE SCALE GENOMIC DNA]</scope>
    <source>
        <strain evidence="7">WS_11</strain>
    </source>
</reference>
<dbReference type="PANTHER" id="PTHR43370:SF1">
    <property type="entry name" value="GUANOSINE ABC TRANSPORTER PERMEASE PROTEIN NUPQ"/>
    <property type="match status" value="1"/>
</dbReference>
<comment type="caution">
    <text evidence="7">The sequence shown here is derived from an EMBL/GenBank/DDBJ whole genome shotgun (WGS) entry which is preliminary data.</text>
</comment>
<evidence type="ECO:0000256" key="3">
    <source>
        <dbReference type="ARBA" id="ARBA00022692"/>
    </source>
</evidence>
<evidence type="ECO:0000256" key="5">
    <source>
        <dbReference type="ARBA" id="ARBA00023136"/>
    </source>
</evidence>
<keyword evidence="2" id="KW-1003">Cell membrane</keyword>
<dbReference type="Proteomes" id="UP000319771">
    <property type="component" value="Unassembled WGS sequence"/>
</dbReference>
<accession>A0A538U7N8</accession>
<feature type="transmembrane region" description="Helical" evidence="6">
    <location>
        <begin position="131"/>
        <end position="160"/>
    </location>
</feature>
<dbReference type="EMBL" id="VBPB01000132">
    <property type="protein sequence ID" value="TMQ71906.1"/>
    <property type="molecule type" value="Genomic_DNA"/>
</dbReference>
<evidence type="ECO:0000256" key="1">
    <source>
        <dbReference type="ARBA" id="ARBA00004651"/>
    </source>
</evidence>
<keyword evidence="4 6" id="KW-1133">Transmembrane helix</keyword>
<evidence type="ECO:0000256" key="2">
    <source>
        <dbReference type="ARBA" id="ARBA00022475"/>
    </source>
</evidence>
<proteinExistence type="predicted"/>
<dbReference type="Pfam" id="PF02653">
    <property type="entry name" value="BPD_transp_2"/>
    <property type="match status" value="1"/>
</dbReference>
<keyword evidence="3 6" id="KW-0812">Transmembrane</keyword>
<feature type="transmembrane region" description="Helical" evidence="6">
    <location>
        <begin position="91"/>
        <end position="111"/>
    </location>
</feature>
<evidence type="ECO:0000256" key="4">
    <source>
        <dbReference type="ARBA" id="ARBA00022989"/>
    </source>
</evidence>
<organism evidence="7 8">
    <name type="scientific">Eiseniibacteriota bacterium</name>
    <dbReference type="NCBI Taxonomy" id="2212470"/>
    <lineage>
        <taxon>Bacteria</taxon>
        <taxon>Candidatus Eiseniibacteriota</taxon>
    </lineage>
</organism>
<keyword evidence="5 6" id="KW-0472">Membrane</keyword>
<feature type="transmembrane region" description="Helical" evidence="6">
    <location>
        <begin position="269"/>
        <end position="287"/>
    </location>
</feature>
<sequence>MELLLFVAASLRIGVPYTLAALGSTFSERSGVVNIALEGIMLNGALAYVLGAHWTGNPWAGVAAALAAGVLTGLVHAIVTVRFRADQITSGLGINLLAAGLTKFVLTQVFHSSSNSGRVVGLPEWDLFGLAHLPALGPVLAAPLVLLTVALVLLGQALLFRSVFGLRLRSIGERPEAAATLGLPVTAYRYAGVLISGALAGLAGAWLASEQHSFTDGMTNGRGYIAIAAMIVGKWSPLGAAAACLLFGAAEALQITLQGSAFPTELLQMLPYLVTMLALAGFIGRAVPPRALGTPYDPENA</sequence>
<feature type="transmembrane region" description="Helical" evidence="6">
    <location>
        <begin position="190"/>
        <end position="209"/>
    </location>
</feature>
<dbReference type="PANTHER" id="PTHR43370">
    <property type="entry name" value="SUGAR ABC TRANSPORTER INTEGRAL MEMBRANE PROTEIN-RELATED"/>
    <property type="match status" value="1"/>
</dbReference>